<dbReference type="InterPro" id="IPR012724">
    <property type="entry name" value="DnaJ"/>
</dbReference>
<feature type="binding site" evidence="14">
    <location>
        <position position="206"/>
    </location>
    <ligand>
        <name>Zn(2+)</name>
        <dbReference type="ChEBI" id="CHEBI:29105"/>
        <label>2</label>
    </ligand>
</feature>
<feature type="binding site" evidence="14">
    <location>
        <position position="220"/>
    </location>
    <ligand>
        <name>Zn(2+)</name>
        <dbReference type="ChEBI" id="CHEBI:29105"/>
        <label>1</label>
    </ligand>
</feature>
<dbReference type="PANTHER" id="PTHR43096">
    <property type="entry name" value="DNAJ HOMOLOG 1, MITOCHONDRIAL-RELATED"/>
    <property type="match status" value="1"/>
</dbReference>
<evidence type="ECO:0000256" key="7">
    <source>
        <dbReference type="ARBA" id="ARBA00022771"/>
    </source>
</evidence>
<dbReference type="GO" id="GO:0051082">
    <property type="term" value="F:unfolded protein binding"/>
    <property type="evidence" value="ECO:0007669"/>
    <property type="project" value="UniProtKB-UniRule"/>
</dbReference>
<dbReference type="PROSITE" id="PS50076">
    <property type="entry name" value="DNAJ_2"/>
    <property type="match status" value="1"/>
</dbReference>
<dbReference type="Gene3D" id="2.60.260.20">
    <property type="entry name" value="Urease metallochaperone UreE, N-terminal domain"/>
    <property type="match status" value="2"/>
</dbReference>
<evidence type="ECO:0000256" key="10">
    <source>
        <dbReference type="ARBA" id="ARBA00023186"/>
    </source>
</evidence>
<dbReference type="Pfam" id="PF00226">
    <property type="entry name" value="DnaJ"/>
    <property type="match status" value="1"/>
</dbReference>
<feature type="binding site" evidence="14">
    <location>
        <position position="183"/>
    </location>
    <ligand>
        <name>Zn(2+)</name>
        <dbReference type="ChEBI" id="CHEBI:29105"/>
        <label>2</label>
    </ligand>
</feature>
<evidence type="ECO:0000256" key="3">
    <source>
        <dbReference type="ARBA" id="ARBA00022490"/>
    </source>
</evidence>
<feature type="domain" description="J" evidence="16">
    <location>
        <begin position="5"/>
        <end position="70"/>
    </location>
</feature>
<evidence type="ECO:0000313" key="19">
    <source>
        <dbReference type="Proteomes" id="UP000777784"/>
    </source>
</evidence>
<dbReference type="NCBIfam" id="TIGR02349">
    <property type="entry name" value="DnaJ_bact"/>
    <property type="match status" value="1"/>
</dbReference>
<dbReference type="CDD" id="cd06257">
    <property type="entry name" value="DnaJ"/>
    <property type="match status" value="1"/>
</dbReference>
<dbReference type="GO" id="GO:0005737">
    <property type="term" value="C:cytoplasm"/>
    <property type="evidence" value="ECO:0007669"/>
    <property type="project" value="UniProtKB-SubCell"/>
</dbReference>
<dbReference type="Gene3D" id="2.10.230.10">
    <property type="entry name" value="Heat shock protein DnaJ, cysteine-rich domain"/>
    <property type="match status" value="1"/>
</dbReference>
<dbReference type="InterPro" id="IPR036869">
    <property type="entry name" value="J_dom_sf"/>
</dbReference>
<keyword evidence="10 14" id="KW-0143">Chaperone</keyword>
<dbReference type="GO" id="GO:0005524">
    <property type="term" value="F:ATP binding"/>
    <property type="evidence" value="ECO:0007669"/>
    <property type="project" value="InterPro"/>
</dbReference>
<dbReference type="FunFam" id="2.10.230.10:FF:000002">
    <property type="entry name" value="Molecular chaperone DnaJ"/>
    <property type="match status" value="1"/>
</dbReference>
<dbReference type="CDD" id="cd10719">
    <property type="entry name" value="DnaJ_zf"/>
    <property type="match status" value="1"/>
</dbReference>
<proteinExistence type="inferred from homology"/>
<dbReference type="NCBIfam" id="NF008035">
    <property type="entry name" value="PRK10767.1"/>
    <property type="match status" value="1"/>
</dbReference>
<dbReference type="Gene3D" id="1.10.287.110">
    <property type="entry name" value="DnaJ domain"/>
    <property type="match status" value="1"/>
</dbReference>
<feature type="zinc finger region" description="CR-type" evidence="15">
    <location>
        <begin position="150"/>
        <end position="232"/>
    </location>
</feature>
<dbReference type="PROSITE" id="PS51188">
    <property type="entry name" value="ZF_CR"/>
    <property type="match status" value="1"/>
</dbReference>
<sequence length="395" mass="43086">MSKRDYFEVLGVPREAGEEEIKKAYRKLALKHHPDRNPGDAQAEEKFKEATEAYEILRDTEKRRLYEQYGHAAFDPAGGGRSGFGGFGPGGVEFDLSDALRAFMRDFGDLGGLGDIFGGGRTQGRSRQRSRRGGDIQIHLHLSLGEIAKGVDKKVRVKKLIKCVACGTKGYQGSGGITECLQCQGAGQVRTVQRSFFGQMVSVQTCPRCHGEGNIIADPCKVCGGDGRIEGTETTVIHIPKGVMNGNYLRLDGQGHTGLRGGPAGDLLAIIEEKPHDQFERHGDNILTIVPISFARAALGGPVEVPTLDGKVRFQVPPGVQSGKILRLRNKGLPRVRGSGTGDLLIRILVWTPQKLNPKERELFEELANTKGEEIPKPGKGFFDRVKEMFGVSEE</sequence>
<feature type="binding site" evidence="14">
    <location>
        <position position="209"/>
    </location>
    <ligand>
        <name>Zn(2+)</name>
        <dbReference type="ChEBI" id="CHEBI:29105"/>
        <label>2</label>
    </ligand>
</feature>
<dbReference type="Pfam" id="PF01556">
    <property type="entry name" value="DnaJ_C"/>
    <property type="match status" value="1"/>
</dbReference>
<dbReference type="InterPro" id="IPR008971">
    <property type="entry name" value="HSP40/DnaJ_pept-bd"/>
</dbReference>
<dbReference type="GO" id="GO:0008270">
    <property type="term" value="F:zinc ion binding"/>
    <property type="evidence" value="ECO:0007669"/>
    <property type="project" value="UniProtKB-UniRule"/>
</dbReference>
<dbReference type="InterPro" id="IPR001623">
    <property type="entry name" value="DnaJ_domain"/>
</dbReference>
<comment type="caution">
    <text evidence="14">Lacks conserved residue(s) required for the propagation of feature annotation.</text>
</comment>
<evidence type="ECO:0000256" key="12">
    <source>
        <dbReference type="ARBA" id="ARBA00061004"/>
    </source>
</evidence>
<evidence type="ECO:0000256" key="8">
    <source>
        <dbReference type="ARBA" id="ARBA00022833"/>
    </source>
</evidence>
<dbReference type="PROSITE" id="PS00636">
    <property type="entry name" value="DNAJ_1"/>
    <property type="match status" value="1"/>
</dbReference>
<dbReference type="Pfam" id="PF00684">
    <property type="entry name" value="DnaJ_CXXCXGXG"/>
    <property type="match status" value="1"/>
</dbReference>
<dbReference type="InterPro" id="IPR018253">
    <property type="entry name" value="DnaJ_domain_CS"/>
</dbReference>
<name>A0A948RZF1_UNCEI</name>
<dbReference type="FunFam" id="2.60.260.20:FF:000004">
    <property type="entry name" value="Molecular chaperone DnaJ"/>
    <property type="match status" value="1"/>
</dbReference>
<accession>A0A948RZF1</accession>
<feature type="domain" description="CR-type" evidence="17">
    <location>
        <begin position="150"/>
        <end position="232"/>
    </location>
</feature>
<dbReference type="GO" id="GO:0009408">
    <property type="term" value="P:response to heat"/>
    <property type="evidence" value="ECO:0007669"/>
    <property type="project" value="InterPro"/>
</dbReference>
<dbReference type="EMBL" id="JAHJDP010000092">
    <property type="protein sequence ID" value="MBU2692447.1"/>
    <property type="molecule type" value="Genomic_DNA"/>
</dbReference>
<dbReference type="InterPro" id="IPR001305">
    <property type="entry name" value="HSP_DnaJ_Cys-rich_dom"/>
</dbReference>
<dbReference type="InterPro" id="IPR002939">
    <property type="entry name" value="DnaJ_C"/>
</dbReference>
<gene>
    <name evidence="14 18" type="primary">dnaJ</name>
    <name evidence="18" type="ORF">KJ970_16100</name>
</gene>
<evidence type="ECO:0000256" key="5">
    <source>
        <dbReference type="ARBA" id="ARBA00022723"/>
    </source>
</evidence>
<keyword evidence="3 14" id="KW-0963">Cytoplasm</keyword>
<evidence type="ECO:0000313" key="18">
    <source>
        <dbReference type="EMBL" id="MBU2692447.1"/>
    </source>
</evidence>
<dbReference type="SUPFAM" id="SSF57938">
    <property type="entry name" value="DnaJ/Hsp40 cysteine-rich domain"/>
    <property type="match status" value="1"/>
</dbReference>
<protein>
    <recommendedName>
        <fullName evidence="13 14">Chaperone protein DnaJ</fullName>
    </recommendedName>
</protein>
<keyword evidence="8 14" id="KW-0862">Zinc</keyword>
<dbReference type="GO" id="GO:0042026">
    <property type="term" value="P:protein refolding"/>
    <property type="evidence" value="ECO:0007669"/>
    <property type="project" value="TreeGrafter"/>
</dbReference>
<dbReference type="SMART" id="SM00271">
    <property type="entry name" value="DnaJ"/>
    <property type="match status" value="1"/>
</dbReference>
<keyword evidence="5 14" id="KW-0479">Metal-binding</keyword>
<comment type="domain">
    <text evidence="14">The J domain is necessary and sufficient to stimulate DnaK ATPase activity. Zinc center 1 plays an important role in the autonomous, DnaK-independent chaperone activity of DnaJ. Zinc center 2 is essential for interaction with DnaK and for DnaJ activity.</text>
</comment>
<dbReference type="CDD" id="cd10747">
    <property type="entry name" value="DnaJ_C"/>
    <property type="match status" value="1"/>
</dbReference>
<comment type="cofactor">
    <cofactor evidence="14">
        <name>Zn(2+)</name>
        <dbReference type="ChEBI" id="CHEBI:29105"/>
    </cofactor>
    <text evidence="14">Binds 2 Zn(2+) ions per monomer.</text>
</comment>
<feature type="binding site" evidence="14">
    <location>
        <position position="163"/>
    </location>
    <ligand>
        <name>Zn(2+)</name>
        <dbReference type="ChEBI" id="CHEBI:29105"/>
        <label>1</label>
    </ligand>
</feature>
<evidence type="ECO:0000256" key="13">
    <source>
        <dbReference type="ARBA" id="ARBA00067609"/>
    </source>
</evidence>
<evidence type="ECO:0000256" key="4">
    <source>
        <dbReference type="ARBA" id="ARBA00022705"/>
    </source>
</evidence>
<dbReference type="GO" id="GO:0016491">
    <property type="term" value="F:oxidoreductase activity"/>
    <property type="evidence" value="ECO:0007669"/>
    <property type="project" value="UniProtKB-KW"/>
</dbReference>
<keyword evidence="18" id="KW-0560">Oxidoreductase</keyword>
<feature type="binding site" evidence="14">
    <location>
        <position position="180"/>
    </location>
    <ligand>
        <name>Zn(2+)</name>
        <dbReference type="ChEBI" id="CHEBI:29105"/>
        <label>2</label>
    </ligand>
</feature>
<evidence type="ECO:0000256" key="2">
    <source>
        <dbReference type="ARBA" id="ARBA00011738"/>
    </source>
</evidence>
<dbReference type="AlphaFoldDB" id="A0A948RZF1"/>
<dbReference type="SUPFAM" id="SSF46565">
    <property type="entry name" value="Chaperone J-domain"/>
    <property type="match status" value="1"/>
</dbReference>
<evidence type="ECO:0000256" key="11">
    <source>
        <dbReference type="ARBA" id="ARBA00053423"/>
    </source>
</evidence>
<comment type="caution">
    <text evidence="18">The sequence shown here is derived from an EMBL/GenBank/DDBJ whole genome shotgun (WGS) entry which is preliminary data.</text>
</comment>
<dbReference type="GO" id="GO:0006260">
    <property type="term" value="P:DNA replication"/>
    <property type="evidence" value="ECO:0007669"/>
    <property type="project" value="UniProtKB-KW"/>
</dbReference>
<dbReference type="GO" id="GO:0031072">
    <property type="term" value="F:heat shock protein binding"/>
    <property type="evidence" value="ECO:0007669"/>
    <property type="project" value="InterPro"/>
</dbReference>
<dbReference type="FunFam" id="1.10.287.110:FF:000034">
    <property type="entry name" value="Chaperone protein DnaJ"/>
    <property type="match status" value="1"/>
</dbReference>
<keyword evidence="9 14" id="KW-0346">Stress response</keyword>
<organism evidence="18 19">
    <name type="scientific">Eiseniibacteriota bacterium</name>
    <dbReference type="NCBI Taxonomy" id="2212470"/>
    <lineage>
        <taxon>Bacteria</taxon>
        <taxon>Candidatus Eiseniibacteriota</taxon>
    </lineage>
</organism>
<dbReference type="SUPFAM" id="SSF49493">
    <property type="entry name" value="HSP40/DnaJ peptide-binding domain"/>
    <property type="match status" value="2"/>
</dbReference>
<feature type="binding site" evidence="14">
    <location>
        <position position="223"/>
    </location>
    <ligand>
        <name>Zn(2+)</name>
        <dbReference type="ChEBI" id="CHEBI:29105"/>
        <label>1</label>
    </ligand>
</feature>
<keyword evidence="7 14" id="KW-0863">Zinc-finger</keyword>
<evidence type="ECO:0000259" key="17">
    <source>
        <dbReference type="PROSITE" id="PS51188"/>
    </source>
</evidence>
<feature type="binding site" evidence="14">
    <location>
        <position position="166"/>
    </location>
    <ligand>
        <name>Zn(2+)</name>
        <dbReference type="ChEBI" id="CHEBI:29105"/>
        <label>1</label>
    </ligand>
</feature>
<evidence type="ECO:0000259" key="16">
    <source>
        <dbReference type="PROSITE" id="PS50076"/>
    </source>
</evidence>
<dbReference type="PANTHER" id="PTHR43096:SF48">
    <property type="entry name" value="CHAPERONE PROTEIN DNAJ"/>
    <property type="match status" value="1"/>
</dbReference>
<evidence type="ECO:0000256" key="6">
    <source>
        <dbReference type="ARBA" id="ARBA00022737"/>
    </source>
</evidence>
<evidence type="ECO:0000256" key="9">
    <source>
        <dbReference type="ARBA" id="ARBA00023016"/>
    </source>
</evidence>
<keyword evidence="6 14" id="KW-0677">Repeat</keyword>
<reference evidence="18" key="1">
    <citation type="submission" date="2021-05" db="EMBL/GenBank/DDBJ databases">
        <title>Energy efficiency and biological interactions define the core microbiome of deep oligotrophic groundwater.</title>
        <authorList>
            <person name="Mehrshad M."/>
            <person name="Lopez-Fernandez M."/>
            <person name="Bell E."/>
            <person name="Bernier-Latmani R."/>
            <person name="Bertilsson S."/>
            <person name="Dopson M."/>
        </authorList>
    </citation>
    <scope>NUCLEOTIDE SEQUENCE</scope>
    <source>
        <strain evidence="18">Modern_marine.mb.64</strain>
    </source>
</reference>
<dbReference type="PRINTS" id="PR00625">
    <property type="entry name" value="JDOMAIN"/>
</dbReference>
<comment type="subcellular location">
    <subcellularLocation>
        <location evidence="1 14">Cytoplasm</location>
    </subcellularLocation>
</comment>
<dbReference type="HAMAP" id="MF_01152">
    <property type="entry name" value="DnaJ"/>
    <property type="match status" value="1"/>
</dbReference>
<dbReference type="InterPro" id="IPR036410">
    <property type="entry name" value="HSP_DnaJ_Cys-rich_dom_sf"/>
</dbReference>
<comment type="subunit">
    <text evidence="2 14">Homodimer.</text>
</comment>
<evidence type="ECO:0000256" key="1">
    <source>
        <dbReference type="ARBA" id="ARBA00004496"/>
    </source>
</evidence>
<keyword evidence="4 14" id="KW-0235">DNA replication</keyword>
<comment type="similarity">
    <text evidence="12 14">Belongs to the DnaJ family.</text>
</comment>
<comment type="function">
    <text evidence="11 14">Participates actively in the response to hyperosmotic and heat shock by preventing the aggregation of stress-denatured proteins and by disaggregating proteins, also in an autonomous, DnaK-independent fashion. Unfolded proteins bind initially to DnaJ; upon interaction with the DnaJ-bound protein, DnaK hydrolyzes its bound ATP, resulting in the formation of a stable complex. GrpE releases ADP from DnaK; ATP binding to DnaK triggers the release of the substrate protein, thus completing the reaction cycle. Several rounds of ATP-dependent interactions between DnaJ, DnaK and GrpE are required for fully efficient folding. Also involved, together with DnaK and GrpE, in the DNA replication of plasmids through activation of initiation proteins.</text>
</comment>
<evidence type="ECO:0000256" key="14">
    <source>
        <dbReference type="HAMAP-Rule" id="MF_01152"/>
    </source>
</evidence>
<evidence type="ECO:0000256" key="15">
    <source>
        <dbReference type="PROSITE-ProRule" id="PRU00546"/>
    </source>
</evidence>
<dbReference type="Proteomes" id="UP000777784">
    <property type="component" value="Unassembled WGS sequence"/>
</dbReference>